<dbReference type="InterPro" id="IPR002208">
    <property type="entry name" value="SecY/SEC61-alpha"/>
</dbReference>
<comment type="subcellular location">
    <subcellularLocation>
        <location evidence="10">Cell membrane</location>
        <topology evidence="10">Multi-pass membrane protein</topology>
    </subcellularLocation>
    <subcellularLocation>
        <location evidence="1 12">Membrane</location>
        <topology evidence="1 12">Multi-pass membrane protein</topology>
    </subcellularLocation>
</comment>
<evidence type="ECO:0000256" key="9">
    <source>
        <dbReference type="ARBA" id="ARBA00039733"/>
    </source>
</evidence>
<evidence type="ECO:0000313" key="14">
    <source>
        <dbReference type="EMBL" id="MCI5756442.1"/>
    </source>
</evidence>
<sequence length="429" mass="46993">MFKTLANAWKIPDLKRKMIFTIVIVLLYRLGACIPVPYVSSDALNYIVTVNSSGSIFDYLNILSGQAFSQATLFALSVSPYITAQIVIQLLTIAIPALEKISKEGEDGRKKLDKITRYVTVVLALVTAYGYYAYMKNLGVLTDKSWFAMLVIIACYCAGAALIMWLADRIDESGIGNGISIILFVNILSSGFATAETIVNQIKKGGFANIFFAILSVIIMVAVITLVVFITNSERRIPVQYAKRVVGRKMYGGQNSNLPLKLNMSGVMPIIFASSIVSLPTTIGLFVQPKTGSFWAKFLDLFSPSSVVYVLLFIALIIAFSYFYIEISFNNVEVANNLKKNGGFIPGIRPGKPTADYIKMVLNRITLIGAIFLAFIAGLPLFVNIFARGYLGALAFGGSSLLIVVGVALETARELESQMAMRHYKGFLE</sequence>
<dbReference type="PANTHER" id="PTHR10906">
    <property type="entry name" value="SECY/SEC61-ALPHA FAMILY MEMBER"/>
    <property type="match status" value="1"/>
</dbReference>
<evidence type="ECO:0000256" key="11">
    <source>
        <dbReference type="RuleBase" id="RU000537"/>
    </source>
</evidence>
<dbReference type="PROSITE" id="PS00756">
    <property type="entry name" value="SECY_2"/>
    <property type="match status" value="1"/>
</dbReference>
<feature type="transmembrane region" description="Helical" evidence="10">
    <location>
        <begin position="361"/>
        <end position="383"/>
    </location>
</feature>
<dbReference type="FunFam" id="1.10.3370.10:FF:000001">
    <property type="entry name" value="Preprotein translocase subunit SecY"/>
    <property type="match status" value="1"/>
</dbReference>
<evidence type="ECO:0000256" key="7">
    <source>
        <dbReference type="ARBA" id="ARBA00023010"/>
    </source>
</evidence>
<evidence type="ECO:0000256" key="2">
    <source>
        <dbReference type="ARBA" id="ARBA00005751"/>
    </source>
</evidence>
<keyword evidence="8 10" id="KW-0472">Membrane</keyword>
<dbReference type="GO" id="GO:0043952">
    <property type="term" value="P:protein transport by the Sec complex"/>
    <property type="evidence" value="ECO:0007669"/>
    <property type="project" value="UniProtKB-UniRule"/>
</dbReference>
<dbReference type="PRINTS" id="PR00303">
    <property type="entry name" value="SECYTRNLCASE"/>
</dbReference>
<comment type="function">
    <text evidence="10 11">The central subunit of the protein translocation channel SecYEG. Consists of two halves formed by TMs 1-5 and 6-10. These two domains form a lateral gate at the front which open onto the bilayer between TMs 2 and 7, and are clamped together by SecE at the back. The channel is closed by both a pore ring composed of hydrophobic SecY resides and a short helix (helix 2A) on the extracellular side of the membrane which forms a plug. The plug probably moves laterally to allow the channel to open. The ring and the pore may move independently.</text>
</comment>
<dbReference type="PIRSF" id="PIRSF004557">
    <property type="entry name" value="SecY"/>
    <property type="match status" value="1"/>
</dbReference>
<feature type="transmembrane region" description="Helical" evidence="10">
    <location>
        <begin position="307"/>
        <end position="325"/>
    </location>
</feature>
<accession>A0AAE3FK80</accession>
<feature type="transmembrane region" description="Helical" evidence="10">
    <location>
        <begin position="174"/>
        <end position="195"/>
    </location>
</feature>
<feature type="transmembrane region" description="Helical" evidence="10">
    <location>
        <begin position="20"/>
        <end position="39"/>
    </location>
</feature>
<gene>
    <name evidence="10 14" type="primary">secY</name>
    <name evidence="14" type="ORF">MR241_09155</name>
</gene>
<dbReference type="Gene3D" id="1.10.3370.10">
    <property type="entry name" value="SecY subunit domain"/>
    <property type="match status" value="1"/>
</dbReference>
<dbReference type="HAMAP" id="MF_01465">
    <property type="entry name" value="SecY"/>
    <property type="match status" value="1"/>
</dbReference>
<feature type="transmembrane region" description="Helical" evidence="10">
    <location>
        <begin position="73"/>
        <end position="95"/>
    </location>
</feature>
<dbReference type="NCBIfam" id="TIGR00967">
    <property type="entry name" value="3a0501s007"/>
    <property type="match status" value="1"/>
</dbReference>
<proteinExistence type="inferred from homology"/>
<evidence type="ECO:0000313" key="15">
    <source>
        <dbReference type="Proteomes" id="UP001139365"/>
    </source>
</evidence>
<keyword evidence="5 10" id="KW-0653">Protein transport</keyword>
<dbReference type="GO" id="GO:0005886">
    <property type="term" value="C:plasma membrane"/>
    <property type="evidence" value="ECO:0007669"/>
    <property type="project" value="UniProtKB-SubCell"/>
</dbReference>
<evidence type="ECO:0000256" key="5">
    <source>
        <dbReference type="ARBA" id="ARBA00022927"/>
    </source>
</evidence>
<keyword evidence="3 10" id="KW-0813">Transport</keyword>
<dbReference type="SUPFAM" id="SSF103491">
    <property type="entry name" value="Preprotein translocase SecY subunit"/>
    <property type="match status" value="1"/>
</dbReference>
<feature type="transmembrane region" description="Helical" evidence="10">
    <location>
        <begin position="389"/>
        <end position="409"/>
    </location>
</feature>
<organism evidence="14 15">
    <name type="scientific">Candidatus Colimorpha enterica</name>
    <dbReference type="NCBI Taxonomy" id="3083063"/>
    <lineage>
        <taxon>Bacteria</taxon>
        <taxon>Pseudomonadati</taxon>
        <taxon>Bacteroidota</taxon>
        <taxon>Bacteroidia</taxon>
        <taxon>Bacteroidales</taxon>
        <taxon>Candidatus Colimorpha</taxon>
    </lineage>
</organism>
<dbReference type="GO" id="GO:0065002">
    <property type="term" value="P:intracellular protein transmembrane transport"/>
    <property type="evidence" value="ECO:0007669"/>
    <property type="project" value="UniProtKB-UniRule"/>
</dbReference>
<feature type="transmembrane region" description="Helical" evidence="10">
    <location>
        <begin position="266"/>
        <end position="287"/>
    </location>
</feature>
<evidence type="ECO:0000256" key="8">
    <source>
        <dbReference type="ARBA" id="ARBA00023136"/>
    </source>
</evidence>
<dbReference type="GO" id="GO:0006605">
    <property type="term" value="P:protein targeting"/>
    <property type="evidence" value="ECO:0007669"/>
    <property type="project" value="UniProtKB-UniRule"/>
</dbReference>
<dbReference type="InterPro" id="IPR023201">
    <property type="entry name" value="SecY_dom_sf"/>
</dbReference>
<keyword evidence="4 10" id="KW-0812">Transmembrane</keyword>
<dbReference type="AlphaFoldDB" id="A0AAE3FK80"/>
<comment type="subunit">
    <text evidence="10">Component of the Sec protein translocase complex. Heterotrimer consisting of SecY, SecE and SecG subunits. The heterotrimers can form oligomers, although 1 heterotrimer is thought to be able to translocate proteins. Interacts with the ribosome. Interacts with SecDF, and other proteins may be involved. Interacts with SecA.</text>
</comment>
<feature type="transmembrane region" description="Helical" evidence="10">
    <location>
        <begin position="207"/>
        <end position="230"/>
    </location>
</feature>
<keyword evidence="10" id="KW-1003">Cell membrane</keyword>
<dbReference type="InterPro" id="IPR030659">
    <property type="entry name" value="SecY_CS"/>
</dbReference>
<name>A0AAE3FK80_9BACT</name>
<protein>
    <recommendedName>
        <fullName evidence="9 10">Protein translocase subunit SecY</fullName>
    </recommendedName>
</protein>
<keyword evidence="7 10" id="KW-0811">Translocation</keyword>
<feature type="transmembrane region" description="Helical" evidence="10">
    <location>
        <begin position="115"/>
        <end position="134"/>
    </location>
</feature>
<keyword evidence="6 10" id="KW-1133">Transmembrane helix</keyword>
<dbReference type="Pfam" id="PF00344">
    <property type="entry name" value="SecY"/>
    <property type="match status" value="1"/>
</dbReference>
<dbReference type="Proteomes" id="UP001139365">
    <property type="component" value="Unassembled WGS sequence"/>
</dbReference>
<evidence type="ECO:0000256" key="4">
    <source>
        <dbReference type="ARBA" id="ARBA00022692"/>
    </source>
</evidence>
<feature type="transmembrane region" description="Helical" evidence="10">
    <location>
        <begin position="146"/>
        <end position="167"/>
    </location>
</feature>
<comment type="similarity">
    <text evidence="2 10 13">Belongs to the SecY/SEC61-alpha family.</text>
</comment>
<evidence type="ECO:0000256" key="10">
    <source>
        <dbReference type="HAMAP-Rule" id="MF_01465"/>
    </source>
</evidence>
<evidence type="ECO:0000256" key="12">
    <source>
        <dbReference type="RuleBase" id="RU003484"/>
    </source>
</evidence>
<reference evidence="14 15" key="1">
    <citation type="submission" date="2022-03" db="EMBL/GenBank/DDBJ databases">
        <title>Metagenome-assembled genomes from swine fecal metagenomes.</title>
        <authorList>
            <person name="Holman D.B."/>
            <person name="Kommadath A."/>
        </authorList>
    </citation>
    <scope>NUCLEOTIDE SEQUENCE [LARGE SCALE GENOMIC DNA]</scope>
    <source>
        <strain evidence="14">SUG147</strain>
    </source>
</reference>
<evidence type="ECO:0000256" key="6">
    <source>
        <dbReference type="ARBA" id="ARBA00022989"/>
    </source>
</evidence>
<dbReference type="PROSITE" id="PS00755">
    <property type="entry name" value="SECY_1"/>
    <property type="match status" value="1"/>
</dbReference>
<evidence type="ECO:0000256" key="3">
    <source>
        <dbReference type="ARBA" id="ARBA00022448"/>
    </source>
</evidence>
<evidence type="ECO:0000256" key="1">
    <source>
        <dbReference type="ARBA" id="ARBA00004141"/>
    </source>
</evidence>
<evidence type="ECO:0000256" key="13">
    <source>
        <dbReference type="RuleBase" id="RU004349"/>
    </source>
</evidence>
<dbReference type="EMBL" id="JALEMU010000153">
    <property type="protein sequence ID" value="MCI5756442.1"/>
    <property type="molecule type" value="Genomic_DNA"/>
</dbReference>
<dbReference type="InterPro" id="IPR026593">
    <property type="entry name" value="SecY"/>
</dbReference>
<comment type="caution">
    <text evidence="14">The sequence shown here is derived from an EMBL/GenBank/DDBJ whole genome shotgun (WGS) entry which is preliminary data.</text>
</comment>